<gene>
    <name evidence="2" type="ORF">ACH5RR_015783</name>
</gene>
<protein>
    <submittedName>
        <fullName evidence="2">Uncharacterized protein</fullName>
    </submittedName>
</protein>
<organism evidence="2 3">
    <name type="scientific">Cinchona calisaya</name>
    <dbReference type="NCBI Taxonomy" id="153742"/>
    <lineage>
        <taxon>Eukaryota</taxon>
        <taxon>Viridiplantae</taxon>
        <taxon>Streptophyta</taxon>
        <taxon>Embryophyta</taxon>
        <taxon>Tracheophyta</taxon>
        <taxon>Spermatophyta</taxon>
        <taxon>Magnoliopsida</taxon>
        <taxon>eudicotyledons</taxon>
        <taxon>Gunneridae</taxon>
        <taxon>Pentapetalae</taxon>
        <taxon>asterids</taxon>
        <taxon>lamiids</taxon>
        <taxon>Gentianales</taxon>
        <taxon>Rubiaceae</taxon>
        <taxon>Cinchonoideae</taxon>
        <taxon>Cinchoneae</taxon>
        <taxon>Cinchona</taxon>
    </lineage>
</organism>
<sequence>MKGSKERSIVQDVGEGINSNGKKVQDIEDPSTDLVVFMDIPIENKILRGRKTKVPAEMRTIITEEVGDVNKELKGEEIDKSKDNNIKERKKEFQQKLEKEWKSLRGEQNMEKNCLGN</sequence>
<dbReference type="Proteomes" id="UP001630127">
    <property type="component" value="Unassembled WGS sequence"/>
</dbReference>
<feature type="region of interest" description="Disordered" evidence="1">
    <location>
        <begin position="1"/>
        <end position="25"/>
    </location>
</feature>
<keyword evidence="3" id="KW-1185">Reference proteome</keyword>
<proteinExistence type="predicted"/>
<comment type="caution">
    <text evidence="2">The sequence shown here is derived from an EMBL/GenBank/DDBJ whole genome shotgun (WGS) entry which is preliminary data.</text>
</comment>
<evidence type="ECO:0000313" key="3">
    <source>
        <dbReference type="Proteomes" id="UP001630127"/>
    </source>
</evidence>
<reference evidence="2 3" key="1">
    <citation type="submission" date="2024-11" db="EMBL/GenBank/DDBJ databases">
        <title>A near-complete genome assembly of Cinchona calisaya.</title>
        <authorList>
            <person name="Lian D.C."/>
            <person name="Zhao X.W."/>
            <person name="Wei L."/>
        </authorList>
    </citation>
    <scope>NUCLEOTIDE SEQUENCE [LARGE SCALE GENOMIC DNA]</scope>
    <source>
        <tissue evidence="2">Nenye</tissue>
    </source>
</reference>
<dbReference type="AlphaFoldDB" id="A0ABD2ZV06"/>
<accession>A0ABD2ZV06</accession>
<dbReference type="EMBL" id="JBJUIK010000007">
    <property type="protein sequence ID" value="KAL3522949.1"/>
    <property type="molecule type" value="Genomic_DNA"/>
</dbReference>
<name>A0ABD2ZV06_9GENT</name>
<evidence type="ECO:0000256" key="1">
    <source>
        <dbReference type="SAM" id="MobiDB-lite"/>
    </source>
</evidence>
<evidence type="ECO:0000313" key="2">
    <source>
        <dbReference type="EMBL" id="KAL3522949.1"/>
    </source>
</evidence>